<evidence type="ECO:0000313" key="1">
    <source>
        <dbReference type="Proteomes" id="UP000887569"/>
    </source>
</evidence>
<reference evidence="2" key="1">
    <citation type="submission" date="2022-11" db="UniProtKB">
        <authorList>
            <consortium name="WormBaseParasite"/>
        </authorList>
    </citation>
    <scope>IDENTIFICATION</scope>
</reference>
<protein>
    <submittedName>
        <fullName evidence="2">Ribonuclease P</fullName>
    </submittedName>
</protein>
<dbReference type="WBParaSite" id="PgR038X_g017_t01">
    <property type="protein sequence ID" value="PgR038X_g017_t01"/>
    <property type="gene ID" value="PgR038X_g017"/>
</dbReference>
<organism evidence="1 2">
    <name type="scientific">Parascaris univalens</name>
    <name type="common">Nematode worm</name>
    <dbReference type="NCBI Taxonomy" id="6257"/>
    <lineage>
        <taxon>Eukaryota</taxon>
        <taxon>Metazoa</taxon>
        <taxon>Ecdysozoa</taxon>
        <taxon>Nematoda</taxon>
        <taxon>Chromadorea</taxon>
        <taxon>Rhabditida</taxon>
        <taxon>Spirurina</taxon>
        <taxon>Ascaridomorpha</taxon>
        <taxon>Ascaridoidea</taxon>
        <taxon>Ascarididae</taxon>
        <taxon>Parascaris</taxon>
    </lineage>
</organism>
<accession>A0A915BFR0</accession>
<dbReference type="Proteomes" id="UP000887569">
    <property type="component" value="Unplaced"/>
</dbReference>
<name>A0A915BFR0_PARUN</name>
<dbReference type="AlphaFoldDB" id="A0A915BFR0"/>
<proteinExistence type="predicted"/>
<keyword evidence="1" id="KW-1185">Reference proteome</keyword>
<evidence type="ECO:0000313" key="2">
    <source>
        <dbReference type="WBParaSite" id="PgR038X_g017_t01"/>
    </source>
</evidence>
<sequence>MKNGERSADKQWRITVRVELGDSEKVLSESEFDTIVSEAIRRILGHAAPTYTLGPYDRNSRKGSIVVSASDSNLVWAALSIYGRHFGAPIALHLNSLTIIESC</sequence>